<feature type="transmembrane region" description="Helical" evidence="1">
    <location>
        <begin position="151"/>
        <end position="169"/>
    </location>
</feature>
<dbReference type="Pfam" id="PF14093">
    <property type="entry name" value="DUF4271"/>
    <property type="match status" value="1"/>
</dbReference>
<reference evidence="2" key="1">
    <citation type="submission" date="2022-10" db="EMBL/GenBank/DDBJ databases">
        <authorList>
            <person name="Kim H.S."/>
            <person name="Kim J.-S."/>
            <person name="Suh M.K."/>
            <person name="Eom M.K."/>
            <person name="Lee J.-S."/>
        </authorList>
    </citation>
    <scope>NUCLEOTIDE SEQUENCE</scope>
    <source>
        <strain evidence="2">LIP-5</strain>
    </source>
</reference>
<keyword evidence="1" id="KW-0812">Transmembrane</keyword>
<gene>
    <name evidence="2" type="ORF">OD355_01780</name>
</gene>
<dbReference type="EMBL" id="JAOTPL010000002">
    <property type="protein sequence ID" value="MCU7693241.1"/>
    <property type="molecule type" value="Genomic_DNA"/>
</dbReference>
<organism evidence="2 3">
    <name type="scientific">Haoranjiania flava</name>
    <dbReference type="NCBI Taxonomy" id="1856322"/>
    <lineage>
        <taxon>Bacteria</taxon>
        <taxon>Pseudomonadati</taxon>
        <taxon>Bacteroidota</taxon>
        <taxon>Chitinophagia</taxon>
        <taxon>Chitinophagales</taxon>
        <taxon>Chitinophagaceae</taxon>
        <taxon>Haoranjiania</taxon>
    </lineage>
</organism>
<protein>
    <submittedName>
        <fullName evidence="2">DUF4271 domain-containing protein</fullName>
    </submittedName>
</protein>
<dbReference type="Proteomes" id="UP001209317">
    <property type="component" value="Unassembled WGS sequence"/>
</dbReference>
<keyword evidence="3" id="KW-1185">Reference proteome</keyword>
<dbReference type="InterPro" id="IPR025367">
    <property type="entry name" value="DUF4271"/>
</dbReference>
<name>A0AAE3IMX2_9BACT</name>
<proteinExistence type="predicted"/>
<feature type="transmembrane region" description="Helical" evidence="1">
    <location>
        <begin position="287"/>
        <end position="306"/>
    </location>
</feature>
<comment type="caution">
    <text evidence="2">The sequence shown here is derived from an EMBL/GenBank/DDBJ whole genome shotgun (WGS) entry which is preliminary data.</text>
</comment>
<feature type="transmembrane region" description="Helical" evidence="1">
    <location>
        <begin position="253"/>
        <end position="275"/>
    </location>
</feature>
<accession>A0AAE3IMX2</accession>
<keyword evidence="1" id="KW-0472">Membrane</keyword>
<evidence type="ECO:0000313" key="3">
    <source>
        <dbReference type="Proteomes" id="UP001209317"/>
    </source>
</evidence>
<evidence type="ECO:0000313" key="2">
    <source>
        <dbReference type="EMBL" id="MCU7693241.1"/>
    </source>
</evidence>
<feature type="transmembrane region" description="Helical" evidence="1">
    <location>
        <begin position="219"/>
        <end position="241"/>
    </location>
</feature>
<dbReference type="AlphaFoldDB" id="A0AAE3IMX2"/>
<evidence type="ECO:0000256" key="1">
    <source>
        <dbReference type="SAM" id="Phobius"/>
    </source>
</evidence>
<feature type="transmembrane region" description="Helical" evidence="1">
    <location>
        <begin position="181"/>
        <end position="199"/>
    </location>
</feature>
<keyword evidence="1" id="KW-1133">Transmembrane helix</keyword>
<dbReference type="RefSeq" id="WP_263036729.1">
    <property type="nucleotide sequence ID" value="NZ_JAOTPL010000002.1"/>
</dbReference>
<feature type="transmembrane region" description="Helical" evidence="1">
    <location>
        <begin position="99"/>
        <end position="118"/>
    </location>
</feature>
<sequence>MLTALLMVQSSAQRRDTSATARASDTVHSWQVSTIKVPDSILHKKFISYYDNIAARKHGDTAIFSKSFEQRLFASPGLQLNQKSILSINEPHIHRNKDVLFYILAGMFLLLGIVMYFFDDYFMGFLQSFTQPGYRLSQTRENLARGQFPSFLLNLLFVLCGGLTVALFIQHSVQAYNLWELWAIFSGILASVYIVKFVVLKLSGYLFNAGEAVSTYTHIVFMVNKFIGILLLFLLMFIAFRDNPTMDPLVQKVFSVLTVVFILLLLYRYFVSFILIKNNLKINAFHFFIYLCAVEFIPILVTYKFLTEQINARGLT</sequence>